<protein>
    <recommendedName>
        <fullName evidence="3">LOB domain-containing protein</fullName>
    </recommendedName>
</protein>
<comment type="caution">
    <text evidence="4">The sequence shown here is derived from an EMBL/GenBank/DDBJ whole genome shotgun (WGS) entry which is preliminary data.</text>
</comment>
<comment type="similarity">
    <text evidence="1">Belongs to the LOB domain-containing protein family.</text>
</comment>
<dbReference type="PANTHER" id="PTHR31301:SF153">
    <property type="entry name" value="LOB DOMAIN-CONTAINING PROTEIN 26"/>
    <property type="match status" value="1"/>
</dbReference>
<organism evidence="4 5">
    <name type="scientific">Papaver atlanticum</name>
    <dbReference type="NCBI Taxonomy" id="357466"/>
    <lineage>
        <taxon>Eukaryota</taxon>
        <taxon>Viridiplantae</taxon>
        <taxon>Streptophyta</taxon>
        <taxon>Embryophyta</taxon>
        <taxon>Tracheophyta</taxon>
        <taxon>Spermatophyta</taxon>
        <taxon>Magnoliopsida</taxon>
        <taxon>Ranunculales</taxon>
        <taxon>Papaveraceae</taxon>
        <taxon>Papaveroideae</taxon>
        <taxon>Papaver</taxon>
    </lineage>
</organism>
<evidence type="ECO:0000256" key="1">
    <source>
        <dbReference type="ARBA" id="ARBA00005474"/>
    </source>
</evidence>
<dbReference type="Pfam" id="PF03195">
    <property type="entry name" value="LOB"/>
    <property type="match status" value="1"/>
</dbReference>
<dbReference type="AlphaFoldDB" id="A0AAD4SYZ3"/>
<dbReference type="PANTHER" id="PTHR31301">
    <property type="entry name" value="LOB DOMAIN-CONTAINING PROTEIN 4-RELATED"/>
    <property type="match status" value="1"/>
</dbReference>
<reference evidence="4" key="1">
    <citation type="submission" date="2022-04" db="EMBL/GenBank/DDBJ databases">
        <title>A functionally conserved STORR gene fusion in Papaver species that diverged 16.8 million years ago.</title>
        <authorList>
            <person name="Catania T."/>
        </authorList>
    </citation>
    <scope>NUCLEOTIDE SEQUENCE</scope>
    <source>
        <strain evidence="4">S-188037</strain>
    </source>
</reference>
<accession>A0AAD4SYZ3</accession>
<dbReference type="InterPro" id="IPR004883">
    <property type="entry name" value="LOB"/>
</dbReference>
<feature type="domain" description="LOB" evidence="3">
    <location>
        <begin position="6"/>
        <end position="107"/>
    </location>
</feature>
<dbReference type="Proteomes" id="UP001202328">
    <property type="component" value="Unassembled WGS sequence"/>
</dbReference>
<evidence type="ECO:0000313" key="4">
    <source>
        <dbReference type="EMBL" id="KAI3928181.1"/>
    </source>
</evidence>
<keyword evidence="5" id="KW-1185">Reference proteome</keyword>
<evidence type="ECO:0000259" key="3">
    <source>
        <dbReference type="PROSITE" id="PS50891"/>
    </source>
</evidence>
<gene>
    <name evidence="4" type="ORF">MKW98_023782</name>
</gene>
<evidence type="ECO:0000313" key="5">
    <source>
        <dbReference type="Proteomes" id="UP001202328"/>
    </source>
</evidence>
<feature type="region of interest" description="Disordered" evidence="2">
    <location>
        <begin position="111"/>
        <end position="137"/>
    </location>
</feature>
<proteinExistence type="inferred from homology"/>
<dbReference type="EMBL" id="JAJJMB010007708">
    <property type="protein sequence ID" value="KAI3928181.1"/>
    <property type="molecule type" value="Genomic_DNA"/>
</dbReference>
<name>A0AAD4SYZ3_9MAGN</name>
<sequence length="165" mass="18778">MIPSNTRCAACKHLRRKCPSDCIFYPYFPSNNPQRFAYDHKIFGASNISKMLKQLPEHQRAEAANSLYLEAEYRVQDPVYGCVGVISDLQQQIQTTQFQLAETQALMTFSKPHQPNEDQHQLQQQPYPPQTFSSLSSEQIGVEGTTHSFLNNTMLHQSPPLPGDH</sequence>
<dbReference type="PROSITE" id="PS50891">
    <property type="entry name" value="LOB"/>
    <property type="match status" value="1"/>
</dbReference>
<evidence type="ECO:0000256" key="2">
    <source>
        <dbReference type="SAM" id="MobiDB-lite"/>
    </source>
</evidence>